<gene>
    <name evidence="3" type="ORF">FBUS_02648</name>
</gene>
<dbReference type="InterPro" id="IPR052387">
    <property type="entry name" value="Fibrocystin"/>
</dbReference>
<keyword evidence="4" id="KW-1185">Reference proteome</keyword>
<evidence type="ECO:0000313" key="3">
    <source>
        <dbReference type="EMBL" id="KAA0193959.1"/>
    </source>
</evidence>
<dbReference type="EMBL" id="LUCM01004690">
    <property type="protein sequence ID" value="KAA0193959.1"/>
    <property type="molecule type" value="Genomic_DNA"/>
</dbReference>
<reference evidence="3" key="1">
    <citation type="submission" date="2019-05" db="EMBL/GenBank/DDBJ databases">
        <title>Annotation for the trematode Fasciolopsis buski.</title>
        <authorList>
            <person name="Choi Y.-J."/>
        </authorList>
    </citation>
    <scope>NUCLEOTIDE SEQUENCE</scope>
    <source>
        <strain evidence="3">HT</strain>
        <tissue evidence="3">Whole worm</tissue>
    </source>
</reference>
<dbReference type="OrthoDB" id="120976at2759"/>
<dbReference type="PANTHER" id="PTHR46769">
    <property type="entry name" value="POLYCYSTIC KIDNEY AND HEPATIC DISEASE 1 (AUTOSOMAL RECESSIVE)-LIKE 1"/>
    <property type="match status" value="1"/>
</dbReference>
<dbReference type="AlphaFoldDB" id="A0A8E0RUA9"/>
<evidence type="ECO:0000313" key="4">
    <source>
        <dbReference type="Proteomes" id="UP000728185"/>
    </source>
</evidence>
<feature type="region of interest" description="Disordered" evidence="2">
    <location>
        <begin position="714"/>
        <end position="763"/>
    </location>
</feature>
<evidence type="ECO:0000256" key="2">
    <source>
        <dbReference type="SAM" id="MobiDB-lite"/>
    </source>
</evidence>
<protein>
    <submittedName>
        <fullName evidence="3">Uncharacterized protein</fullName>
    </submittedName>
</protein>
<dbReference type="PANTHER" id="PTHR46769:SF2">
    <property type="entry name" value="FIBROCYSTIN-L ISOFORM 2 PRECURSOR-RELATED"/>
    <property type="match status" value="1"/>
</dbReference>
<keyword evidence="1" id="KW-0732">Signal</keyword>
<name>A0A8E0RUA9_9TREM</name>
<feature type="compositionally biased region" description="Polar residues" evidence="2">
    <location>
        <begin position="735"/>
        <end position="763"/>
    </location>
</feature>
<dbReference type="Proteomes" id="UP000728185">
    <property type="component" value="Unassembled WGS sequence"/>
</dbReference>
<comment type="caution">
    <text evidence="3">The sequence shown here is derived from an EMBL/GenBank/DDBJ whole genome shotgun (WGS) entry which is preliminary data.</text>
</comment>
<proteinExistence type="predicted"/>
<sequence length="868" mass="94120">MGQSAYLNRTDARLPVAFLNAGGLYSSSYLISNMFENSYSTAIGAYGTGGLLIQDTVIYKTKGSGEDFALFMTDSGIALDGFGHQINHSVIIQAGWSGDTSLVAELPRADVVFQAGVNIQDAPDAIVLDTAVAGAQRIGFVAKGLNCSDTLNLYWSNVVVHSSMIGLAITDAQLPCIMVSNIKVYSTSEFSVYWRVAGSIVGKNMQLVDNRGGLYPYVGTPDSRTREMHQKTVQLRDSLLVGHSGLQSCSDAPQASSVLGSEKLQGIYSPNGGHVGMVSPQFLSTLGNILSTNFVDWTSEFSLGGGAFVTSEFIMSFYLTLNYDLRHAITDTTVAKYGTNCSDNPDVFWRTDTVNEDGIQPTYFEGITPIDLNSDYIMYYDRPKLSSKQSVNILCLFSCTPGVIRDSSCEYVSTMQVYKCDTSLDHRVLLVESVDADRIIRRIGPIAFATDGLAVSVSYCNFRLPKPLGHVEEIQVEISTPVSPITTYKLPCAAKRILFSELSRKNFTTYSRYLFPNFPQISKNRMKTNYLDLINGPANRGNCSSSKCVTRLNAFFAIVARNKKFLLYFTKTPPQNMRFSILQPDSTYAVRLGIDYSVSGRLDVYADGKYVLPLNGAYNDKNQLVLSSPTSSGQYMPDPETHPSGANYLDETAQIVYVVIKGSSVVTVNFKPVVKMAFSIPAMTLENFNETVVIASMSTFLKIPSSRIRITKVTAKASSGGRRRRATTSGLDVSLQISEPPSAQSASTAVTESAPQNATQEQPSVMETVAAKLITSVQTNTLSVALGTQVSGVQVVQPPPQPGSATWDKLTSGTTVLTSEANVIQVPSSADVTVNATIIEGEPFVIVLSTNDSDVSSQCFLIFDCKSV</sequence>
<evidence type="ECO:0000256" key="1">
    <source>
        <dbReference type="ARBA" id="ARBA00022729"/>
    </source>
</evidence>
<organism evidence="3 4">
    <name type="scientific">Fasciolopsis buskii</name>
    <dbReference type="NCBI Taxonomy" id="27845"/>
    <lineage>
        <taxon>Eukaryota</taxon>
        <taxon>Metazoa</taxon>
        <taxon>Spiralia</taxon>
        <taxon>Lophotrochozoa</taxon>
        <taxon>Platyhelminthes</taxon>
        <taxon>Trematoda</taxon>
        <taxon>Digenea</taxon>
        <taxon>Plagiorchiida</taxon>
        <taxon>Echinostomata</taxon>
        <taxon>Echinostomatoidea</taxon>
        <taxon>Fasciolidae</taxon>
        <taxon>Fasciolopsis</taxon>
    </lineage>
</organism>
<accession>A0A8E0RUA9</accession>